<accession>A0A251N372</accession>
<feature type="compositionally biased region" description="Basic residues" evidence="4">
    <location>
        <begin position="381"/>
        <end position="395"/>
    </location>
</feature>
<evidence type="ECO:0000313" key="6">
    <source>
        <dbReference type="EMBL" id="ONH93778.1"/>
    </source>
</evidence>
<dbReference type="GO" id="GO:0006974">
    <property type="term" value="P:DNA damage response"/>
    <property type="evidence" value="ECO:0007669"/>
    <property type="project" value="UniProtKB-KW"/>
</dbReference>
<reference evidence="6 7" key="1">
    <citation type="journal article" date="2013" name="Nat. Genet.">
        <title>The high-quality draft genome of peach (Prunus persica) identifies unique patterns of genetic diversity, domestication and genome evolution.</title>
        <authorList>
            <consortium name="International Peach Genome Initiative"/>
            <person name="Verde I."/>
            <person name="Abbott A.G."/>
            <person name="Scalabrin S."/>
            <person name="Jung S."/>
            <person name="Shu S."/>
            <person name="Marroni F."/>
            <person name="Zhebentyayeva T."/>
            <person name="Dettori M.T."/>
            <person name="Grimwood J."/>
            <person name="Cattonaro F."/>
            <person name="Zuccolo A."/>
            <person name="Rossini L."/>
            <person name="Jenkins J."/>
            <person name="Vendramin E."/>
            <person name="Meisel L.A."/>
            <person name="Decroocq V."/>
            <person name="Sosinski B."/>
            <person name="Prochnik S."/>
            <person name="Mitros T."/>
            <person name="Policriti A."/>
            <person name="Cipriani G."/>
            <person name="Dondini L."/>
            <person name="Ficklin S."/>
            <person name="Goodstein D.M."/>
            <person name="Xuan P."/>
            <person name="Del Fabbro C."/>
            <person name="Aramini V."/>
            <person name="Copetti D."/>
            <person name="Gonzalez S."/>
            <person name="Horner D.S."/>
            <person name="Falchi R."/>
            <person name="Lucas S."/>
            <person name="Mica E."/>
            <person name="Maldonado J."/>
            <person name="Lazzari B."/>
            <person name="Bielenberg D."/>
            <person name="Pirona R."/>
            <person name="Miculan M."/>
            <person name="Barakat A."/>
            <person name="Testolin R."/>
            <person name="Stella A."/>
            <person name="Tartarini S."/>
            <person name="Tonutti P."/>
            <person name="Arus P."/>
            <person name="Orellana A."/>
            <person name="Wells C."/>
            <person name="Main D."/>
            <person name="Vizzotto G."/>
            <person name="Silva H."/>
            <person name="Salamini F."/>
            <person name="Schmutz J."/>
            <person name="Morgante M."/>
            <person name="Rokhsar D.S."/>
        </authorList>
    </citation>
    <scope>NUCLEOTIDE SEQUENCE [LARGE SCALE GENOMIC DNA]</scope>
    <source>
        <strain evidence="7">cv. Nemared</strain>
    </source>
</reference>
<keyword evidence="2" id="KW-0227">DNA damage</keyword>
<dbReference type="PROSITE" id="PS50172">
    <property type="entry name" value="BRCT"/>
    <property type="match status" value="1"/>
</dbReference>
<feature type="domain" description="BRCT" evidence="5">
    <location>
        <begin position="794"/>
        <end position="858"/>
    </location>
</feature>
<dbReference type="SUPFAM" id="SSF52113">
    <property type="entry name" value="BRCT domain"/>
    <property type="match status" value="1"/>
</dbReference>
<proteinExistence type="predicted"/>
<feature type="region of interest" description="Disordered" evidence="4">
    <location>
        <begin position="1"/>
        <end position="21"/>
    </location>
</feature>
<dbReference type="InterPro" id="IPR036420">
    <property type="entry name" value="BRCT_dom_sf"/>
</dbReference>
<comment type="subcellular location">
    <subcellularLocation>
        <location evidence="1">Nucleus</location>
    </subcellularLocation>
</comment>
<evidence type="ECO:0000256" key="2">
    <source>
        <dbReference type="ARBA" id="ARBA00022763"/>
    </source>
</evidence>
<evidence type="ECO:0000256" key="1">
    <source>
        <dbReference type="ARBA" id="ARBA00004123"/>
    </source>
</evidence>
<keyword evidence="3" id="KW-0539">Nucleus</keyword>
<evidence type="ECO:0000256" key="3">
    <source>
        <dbReference type="ARBA" id="ARBA00023242"/>
    </source>
</evidence>
<dbReference type="InterPro" id="IPR001357">
    <property type="entry name" value="BRCT_dom"/>
</dbReference>
<feature type="compositionally biased region" description="Polar residues" evidence="4">
    <location>
        <begin position="426"/>
        <end position="444"/>
    </location>
</feature>
<dbReference type="STRING" id="3760.A0A251N372"/>
<keyword evidence="7" id="KW-1185">Reference proteome</keyword>
<feature type="region of interest" description="Disordered" evidence="4">
    <location>
        <begin position="381"/>
        <end position="413"/>
    </location>
</feature>
<dbReference type="CDD" id="cd17744">
    <property type="entry name" value="BRCT_MDC1_rpt1"/>
    <property type="match status" value="1"/>
</dbReference>
<feature type="compositionally biased region" description="Polar residues" evidence="4">
    <location>
        <begin position="1"/>
        <end position="13"/>
    </location>
</feature>
<dbReference type="Gramene" id="ONH93778">
    <property type="protein sequence ID" value="ONH93778"/>
    <property type="gene ID" value="PRUPE_8G251900"/>
</dbReference>
<dbReference type="CDD" id="cd18432">
    <property type="entry name" value="BRCT_PAXIP1_rpt6_like"/>
    <property type="match status" value="1"/>
</dbReference>
<dbReference type="Gene3D" id="3.40.50.10190">
    <property type="entry name" value="BRCT domain"/>
    <property type="match status" value="2"/>
</dbReference>
<protein>
    <recommendedName>
        <fullName evidence="5">BRCT domain-containing protein</fullName>
    </recommendedName>
</protein>
<feature type="region of interest" description="Disordered" evidence="4">
    <location>
        <begin position="669"/>
        <end position="693"/>
    </location>
</feature>
<feature type="region of interest" description="Disordered" evidence="4">
    <location>
        <begin position="426"/>
        <end position="456"/>
    </location>
</feature>
<evidence type="ECO:0000259" key="5">
    <source>
        <dbReference type="PROSITE" id="PS50172"/>
    </source>
</evidence>
<organism evidence="6 7">
    <name type="scientific">Prunus persica</name>
    <name type="common">Peach</name>
    <name type="synonym">Amygdalus persica</name>
    <dbReference type="NCBI Taxonomy" id="3760"/>
    <lineage>
        <taxon>Eukaryota</taxon>
        <taxon>Viridiplantae</taxon>
        <taxon>Streptophyta</taxon>
        <taxon>Embryophyta</taxon>
        <taxon>Tracheophyta</taxon>
        <taxon>Spermatophyta</taxon>
        <taxon>Magnoliopsida</taxon>
        <taxon>eudicotyledons</taxon>
        <taxon>Gunneridae</taxon>
        <taxon>Pentapetalae</taxon>
        <taxon>rosids</taxon>
        <taxon>fabids</taxon>
        <taxon>Rosales</taxon>
        <taxon>Rosaceae</taxon>
        <taxon>Amygdaloideae</taxon>
        <taxon>Amygdaleae</taxon>
        <taxon>Prunus</taxon>
    </lineage>
</organism>
<name>A0A251N372_PRUPE</name>
<dbReference type="GO" id="GO:0005634">
    <property type="term" value="C:nucleus"/>
    <property type="evidence" value="ECO:0007669"/>
    <property type="project" value="UniProtKB-SubCell"/>
</dbReference>
<dbReference type="PANTHER" id="PTHR23196">
    <property type="entry name" value="PAX TRANSCRIPTION ACTIVATION DOMAIN INTERACTING PROTEIN"/>
    <property type="match status" value="1"/>
</dbReference>
<dbReference type="AlphaFoldDB" id="A0A251N372"/>
<dbReference type="PANTHER" id="PTHR23196:SF32">
    <property type="entry name" value="BRCT DOMAIN-CONTAINING DNA REPAIR PROTEIN"/>
    <property type="match status" value="1"/>
</dbReference>
<gene>
    <name evidence="6" type="ORF">PRUPE_8G251900</name>
</gene>
<dbReference type="InterPro" id="IPR051579">
    <property type="entry name" value="DDR_Transcriptional_Reg"/>
</dbReference>
<dbReference type="EMBL" id="CM007658">
    <property type="protein sequence ID" value="ONH93778.1"/>
    <property type="molecule type" value="Genomic_DNA"/>
</dbReference>
<dbReference type="OrthoDB" id="342264at2759"/>
<evidence type="ECO:0000256" key="4">
    <source>
        <dbReference type="SAM" id="MobiDB-lite"/>
    </source>
</evidence>
<sequence>MAVSHTEAQTSDFPSHPSGNKLKCVDEDEEQQLQFQDTVPFEDTFVLDSQSMEETQLLDHSDFGDETGTGMHEYEEEVVLDSEDEEVNGSRILTVKAHVLSNQKLSLHHLQCGPGGKDEGSPPLTRLNYIGSQEPGGESSQANALDFVDHFVSLNDDLGGSPGIDHRKTIKEKSPPVSRTKGSQRLARMVKLESQIERAKTFEWVDPPEEHGGVYLFNKKIQSSIDFVDCNQRSIVGHQKFRLVDDNICISSGGESKERKIIQSLHKEITESEEKIENEIVNDLEEQLDTKLTGLQSEASAIGTDIVDMFDVGFNTQIAAEAMQALAYGDHLDCNSADAYQGMENTADVVSGGATKNTALLEHPSLPKSDFPKIKAINMNAKRRKRSTRTVKRRFASSQKQSQSRELDPDLAAQTTVKRSRFFSEYSSNSADANGNLCRQSPKPTKNRKLERATGESNLRVLENNLSSSISAGRSLLGKGQSQGHCKNYSSVSNQTRQSKSGGKLLGTEDGPNNPGERMNNVMEDGIIKYRRKKRCLNAHPSKTIRGVEGGSNEPVEGTNNVKKDDIITYRRKKRISAKENCPKLCVSSEGDRDINASSLILDLWSHPKGKRTRLNARGNSRRTTVFFTPFSIVDGKDSCSPCDEMPESCNDIKGKAQSLLLYCCPPQHSSNKDSDRTLPALQSGKLDSTDPTSLVDVKSQISVVLSGSEHTAPSNSTTGINVGSSKYLSHDYHRKPFNKNLPKSSLLKELIGLGIPESIMDCTWKDLRRRRNMAYVRVLFSQHLDNDIIKQQKKVIARLGLSIASCSIDATHFVADQFARTRNMLEFIALGKPVVTHLWLESCGQANCLISEKSYILRDAKKEKEIGFSMLVSLDFAKRCPLLKGEKVFITPNIKPDREMMISLVKAVQGQPVEKVQIPAAKDKKSLEDLLILSCEEDRAICLPLLEKGAAVYSSELVLNGIVIQRLEYKRHRLFTALGKRNRP</sequence>
<evidence type="ECO:0000313" key="7">
    <source>
        <dbReference type="Proteomes" id="UP000006882"/>
    </source>
</evidence>
<feature type="compositionally biased region" description="Polar residues" evidence="4">
    <location>
        <begin position="480"/>
        <end position="501"/>
    </location>
</feature>
<feature type="region of interest" description="Disordered" evidence="4">
    <location>
        <begin position="473"/>
        <end position="520"/>
    </location>
</feature>
<dbReference type="Proteomes" id="UP000006882">
    <property type="component" value="Chromosome G8"/>
</dbReference>
<dbReference type="Pfam" id="PF16589">
    <property type="entry name" value="BRCT_2"/>
    <property type="match status" value="1"/>
</dbReference>
<dbReference type="SMART" id="SM00292">
    <property type="entry name" value="BRCT"/>
    <property type="match status" value="1"/>
</dbReference>
<dbReference type="eggNOG" id="KOG2043">
    <property type="taxonomic scope" value="Eukaryota"/>
</dbReference>